<organism evidence="4 5">
    <name type="scientific">Cymbomonas tetramitiformis</name>
    <dbReference type="NCBI Taxonomy" id="36881"/>
    <lineage>
        <taxon>Eukaryota</taxon>
        <taxon>Viridiplantae</taxon>
        <taxon>Chlorophyta</taxon>
        <taxon>Pyramimonadophyceae</taxon>
        <taxon>Pyramimonadales</taxon>
        <taxon>Pyramimonadaceae</taxon>
        <taxon>Cymbomonas</taxon>
    </lineage>
</organism>
<gene>
    <name evidence="4" type="ORF">CYMTET_55029</name>
</gene>
<keyword evidence="1" id="KW-0694">RNA-binding</keyword>
<dbReference type="EC" id="2.7.7.48" evidence="1"/>
<dbReference type="PANTHER" id="PTHR23079:SF55">
    <property type="entry name" value="RNA-DIRECTED RNA POLYMERASE"/>
    <property type="match status" value="1"/>
</dbReference>
<proteinExistence type="inferred from homology"/>
<feature type="domain" description="RDRP core" evidence="3">
    <location>
        <begin position="494"/>
        <end position="715"/>
    </location>
</feature>
<keyword evidence="1" id="KW-0548">Nucleotidyltransferase</keyword>
<sequence length="722" mass="78760">MKDPEDLQPHSPVKFISGTYRGKSGVVTKLTPKQAYVKSPDIGGKEVRVNQTSLRLIPDLTPTPCSLNDGTPTPTPCSLNDDTPAPTPPSLHDDTFTTPCSLDDDTCTTPPSLHDDTFTTPCSLDDDTFTTPCSLHDDSENLVEAMGGLDFGAVQSTHQLPGSREGFTAQWSPPQADIPPWKLACSPSAKGPSFGGLLLKKTVLRNREPSEKNFLEDWLGPRAMTHEIDLLPTLKLRIPERSYDDNGRRYEFVAAKVHEAGAQIWGGKKKVLRLLYAAASGPGLKTISLRTELESLAAFDTLPSTRKVAARLELLMSPAPIKKIYQRRVADFELIPEPQPSEESGGCGFIPEDLLIELLGGRAPAKRATTVQVRIVAPHLGVYKGILCRKRGIEKIQLPPSMHKVGPSLIAGSEADWACLLITQVHPTTINTQMGKWVSGVDPPKSFTQNRFSLMIEKLWRSLGVSSTLLKEYVAAREVRGEWAKGLRALRCEAWVVGAADPTDAIPEGHIFVTGLKSHHLPVAEDGQHCVFLTRSPCVKPGDGRILPVVTSCPEGMSPAVWTWLEQRPLGEVLFSNAGSRPMPETVAAGDLDGDYYFVCWDNLVVANIQPRELQDAAGHNLVDNQESKVLAKETACTLPSQSDEDWLGKVHGHMTDVEVLKESLMIGKLYKAMERKSASSPLGADGPDYLAFADAYLQSIDRGKHGNSFSLPEHLCVEVGM</sequence>
<keyword evidence="1" id="KW-0943">RNA-mediated gene silencing</keyword>
<keyword evidence="1" id="KW-0696">RNA-directed RNA polymerase</keyword>
<keyword evidence="5" id="KW-1185">Reference proteome</keyword>
<dbReference type="EMBL" id="LGRX02035477">
    <property type="protein sequence ID" value="KAK3234726.1"/>
    <property type="molecule type" value="Genomic_DNA"/>
</dbReference>
<dbReference type="GO" id="GO:0003968">
    <property type="term" value="F:RNA-directed RNA polymerase activity"/>
    <property type="evidence" value="ECO:0007669"/>
    <property type="project" value="UniProtKB-KW"/>
</dbReference>
<comment type="caution">
    <text evidence="4">The sequence shown here is derived from an EMBL/GenBank/DDBJ whole genome shotgun (WGS) entry which is preliminary data.</text>
</comment>
<name>A0AAE0END7_9CHLO</name>
<feature type="domain" description="RDRP core" evidence="3">
    <location>
        <begin position="281"/>
        <end position="407"/>
    </location>
</feature>
<reference evidence="4 5" key="1">
    <citation type="journal article" date="2015" name="Genome Biol. Evol.">
        <title>Comparative Genomics of a Bacterivorous Green Alga Reveals Evolutionary Causalities and Consequences of Phago-Mixotrophic Mode of Nutrition.</title>
        <authorList>
            <person name="Burns J.A."/>
            <person name="Paasch A."/>
            <person name="Narechania A."/>
            <person name="Kim E."/>
        </authorList>
    </citation>
    <scope>NUCLEOTIDE SEQUENCE [LARGE SCALE GENOMIC DNA]</scope>
    <source>
        <strain evidence="4 5">PLY_AMNH</strain>
    </source>
</reference>
<dbReference type="GO" id="GO:0003723">
    <property type="term" value="F:RNA binding"/>
    <property type="evidence" value="ECO:0007669"/>
    <property type="project" value="UniProtKB-KW"/>
</dbReference>
<feature type="compositionally biased region" description="Polar residues" evidence="2">
    <location>
        <begin position="63"/>
        <end position="81"/>
    </location>
</feature>
<accession>A0AAE0END7</accession>
<dbReference type="Pfam" id="PF05183">
    <property type="entry name" value="RdRP"/>
    <property type="match status" value="2"/>
</dbReference>
<dbReference type="InterPro" id="IPR057596">
    <property type="entry name" value="RDRP_core"/>
</dbReference>
<dbReference type="GO" id="GO:0030422">
    <property type="term" value="P:siRNA processing"/>
    <property type="evidence" value="ECO:0007669"/>
    <property type="project" value="TreeGrafter"/>
</dbReference>
<evidence type="ECO:0000259" key="3">
    <source>
        <dbReference type="Pfam" id="PF05183"/>
    </source>
</evidence>
<dbReference type="InterPro" id="IPR007855">
    <property type="entry name" value="RDRP"/>
</dbReference>
<keyword evidence="1" id="KW-0808">Transferase</keyword>
<comment type="catalytic activity">
    <reaction evidence="1">
        <text>RNA(n) + a ribonucleoside 5'-triphosphate = RNA(n+1) + diphosphate</text>
        <dbReference type="Rhea" id="RHEA:21248"/>
        <dbReference type="Rhea" id="RHEA-COMP:14527"/>
        <dbReference type="Rhea" id="RHEA-COMP:17342"/>
        <dbReference type="ChEBI" id="CHEBI:33019"/>
        <dbReference type="ChEBI" id="CHEBI:61557"/>
        <dbReference type="ChEBI" id="CHEBI:140395"/>
        <dbReference type="EC" id="2.7.7.48"/>
    </reaction>
</comment>
<dbReference type="Proteomes" id="UP001190700">
    <property type="component" value="Unassembled WGS sequence"/>
</dbReference>
<evidence type="ECO:0000313" key="4">
    <source>
        <dbReference type="EMBL" id="KAK3234726.1"/>
    </source>
</evidence>
<evidence type="ECO:0000256" key="1">
    <source>
        <dbReference type="RuleBase" id="RU363098"/>
    </source>
</evidence>
<feature type="region of interest" description="Disordered" evidence="2">
    <location>
        <begin position="60"/>
        <end position="97"/>
    </location>
</feature>
<dbReference type="GO" id="GO:0031380">
    <property type="term" value="C:nuclear RNA-directed RNA polymerase complex"/>
    <property type="evidence" value="ECO:0007669"/>
    <property type="project" value="TreeGrafter"/>
</dbReference>
<dbReference type="PANTHER" id="PTHR23079">
    <property type="entry name" value="RNA-DEPENDENT RNA POLYMERASE"/>
    <property type="match status" value="1"/>
</dbReference>
<dbReference type="AlphaFoldDB" id="A0AAE0END7"/>
<comment type="function">
    <text evidence="1">Probably involved in the RNA silencing pathway and required for the generation of small interfering RNAs (siRNAs).</text>
</comment>
<evidence type="ECO:0000256" key="2">
    <source>
        <dbReference type="SAM" id="MobiDB-lite"/>
    </source>
</evidence>
<protein>
    <recommendedName>
        <fullName evidence="1">RNA-dependent RNA polymerase</fullName>
        <ecNumber evidence="1">2.7.7.48</ecNumber>
    </recommendedName>
</protein>
<evidence type="ECO:0000313" key="5">
    <source>
        <dbReference type="Proteomes" id="UP001190700"/>
    </source>
</evidence>
<comment type="similarity">
    <text evidence="1">Belongs to the RdRP family.</text>
</comment>